<dbReference type="InterPro" id="IPR012337">
    <property type="entry name" value="RNaseH-like_sf"/>
</dbReference>
<dbReference type="PROSITE" id="PS50235">
    <property type="entry name" value="USP_3"/>
    <property type="match status" value="1"/>
</dbReference>
<name>A0ABD2X1F4_9HYME</name>
<proteinExistence type="inferred from homology"/>
<dbReference type="InterPro" id="IPR008906">
    <property type="entry name" value="HATC_C_dom"/>
</dbReference>
<reference evidence="3 4" key="1">
    <citation type="journal article" date="2024" name="bioRxiv">
        <title>A reference genome for Trichogramma kaykai: A tiny desert-dwelling parasitoid wasp with competing sex-ratio distorters.</title>
        <authorList>
            <person name="Culotta J."/>
            <person name="Lindsey A.R."/>
        </authorList>
    </citation>
    <scope>NUCLEOTIDE SEQUENCE [LARGE SCALE GENOMIC DNA]</scope>
    <source>
        <strain evidence="3 4">KSX58</strain>
    </source>
</reference>
<protein>
    <recommendedName>
        <fullName evidence="2">USP domain-containing protein</fullName>
    </recommendedName>
</protein>
<dbReference type="Gene3D" id="3.90.70.10">
    <property type="entry name" value="Cysteine proteinases"/>
    <property type="match status" value="1"/>
</dbReference>
<dbReference type="AlphaFoldDB" id="A0ABD2X1F4"/>
<dbReference type="Pfam" id="PF00443">
    <property type="entry name" value="UCH"/>
    <property type="match status" value="1"/>
</dbReference>
<dbReference type="SUPFAM" id="SSF54001">
    <property type="entry name" value="Cysteine proteinases"/>
    <property type="match status" value="1"/>
</dbReference>
<dbReference type="Proteomes" id="UP001627154">
    <property type="component" value="Unassembled WGS sequence"/>
</dbReference>
<comment type="caution">
    <text evidence="3">The sequence shown here is derived from an EMBL/GenBank/DDBJ whole genome shotgun (WGS) entry which is preliminary data.</text>
</comment>
<gene>
    <name evidence="3" type="ORF">TKK_007365</name>
</gene>
<comment type="similarity">
    <text evidence="1">Belongs to the peptidase C19 family.</text>
</comment>
<dbReference type="EMBL" id="JBJJXI010000058">
    <property type="protein sequence ID" value="KAL3399141.1"/>
    <property type="molecule type" value="Genomic_DNA"/>
</dbReference>
<dbReference type="CDD" id="cd02257">
    <property type="entry name" value="Peptidase_C19"/>
    <property type="match status" value="1"/>
</dbReference>
<dbReference type="InterPro" id="IPR001394">
    <property type="entry name" value="Peptidase_C19_UCH"/>
</dbReference>
<feature type="domain" description="USP" evidence="2">
    <location>
        <begin position="400"/>
        <end position="680"/>
    </location>
</feature>
<keyword evidence="4" id="KW-1185">Reference proteome</keyword>
<dbReference type="Pfam" id="PF05699">
    <property type="entry name" value="Dimer_Tnp_hAT"/>
    <property type="match status" value="1"/>
</dbReference>
<dbReference type="SUPFAM" id="SSF53098">
    <property type="entry name" value="Ribonuclease H-like"/>
    <property type="match status" value="1"/>
</dbReference>
<dbReference type="InterPro" id="IPR038765">
    <property type="entry name" value="Papain-like_cys_pep_sf"/>
</dbReference>
<organism evidence="3 4">
    <name type="scientific">Trichogramma kaykai</name>
    <dbReference type="NCBI Taxonomy" id="54128"/>
    <lineage>
        <taxon>Eukaryota</taxon>
        <taxon>Metazoa</taxon>
        <taxon>Ecdysozoa</taxon>
        <taxon>Arthropoda</taxon>
        <taxon>Hexapoda</taxon>
        <taxon>Insecta</taxon>
        <taxon>Pterygota</taxon>
        <taxon>Neoptera</taxon>
        <taxon>Endopterygota</taxon>
        <taxon>Hymenoptera</taxon>
        <taxon>Apocrita</taxon>
        <taxon>Proctotrupomorpha</taxon>
        <taxon>Chalcidoidea</taxon>
        <taxon>Trichogrammatidae</taxon>
        <taxon>Trichogramma</taxon>
    </lineage>
</organism>
<evidence type="ECO:0000256" key="1">
    <source>
        <dbReference type="ARBA" id="ARBA00009085"/>
    </source>
</evidence>
<dbReference type="InterPro" id="IPR050164">
    <property type="entry name" value="Peptidase_C19"/>
</dbReference>
<evidence type="ECO:0000259" key="2">
    <source>
        <dbReference type="PROSITE" id="PS50235"/>
    </source>
</evidence>
<evidence type="ECO:0000313" key="3">
    <source>
        <dbReference type="EMBL" id="KAL3399141.1"/>
    </source>
</evidence>
<dbReference type="InterPro" id="IPR028889">
    <property type="entry name" value="USP"/>
</dbReference>
<evidence type="ECO:0000313" key="4">
    <source>
        <dbReference type="Proteomes" id="UP001627154"/>
    </source>
</evidence>
<dbReference type="PANTHER" id="PTHR24006">
    <property type="entry name" value="UBIQUITIN CARBOXYL-TERMINAL HYDROLASE"/>
    <property type="match status" value="1"/>
</dbReference>
<accession>A0ABD2X1F4</accession>
<sequence>MLRRWTALVLYFDAESKLHKEEAAEKISEILDDPLSELYTKFLYYILDKFSKVNEKMQSVTPILSTDRDPMADLYFEVLRLYISQKHLMDTELSDIDPSDKKFMKEPGDINVGMECLQLLHKTDSKITVQEREQFFKDCQQYLITACTELKKKCNYFRDKQISERYILHPENALNKRFHECDECYLDGLMEAFPQFACNSEKIREQWGLLMKKNFPSEVTEEKKVDIFWSKILNYSKENNNCFVELCDFALSVLLLPNSNASSERVWSKLNLEKTALRNRLHFETVQAILFSAQYGKHLRETKDINGISDEMIISAINTTATQERKIIPKKDPDLIACIDAVQHDHTYCIDVLKKCASEERTYGIKRKPKINYLNKGNKMNFNADKSKLLTTHRNIEKKARLKLNCIPETIENKSVDIVKNFLDLRSFLLTCDIVKDKPLILSKKNVLQQNLSLLDCKGNFSFTSDEQQDASEFIQRFLHHYKGSLEIYDEEILMDNLFVKFTQYTKCEKCNLSKESHDFEENILFFTFPTTKKDSTTHFNICDFFNTYMHDTRKQRCSKCKEDVQHSIENKVKHFPTFLFLTVKRTTFEGDKIFDQVEILREINLNVYKKIDNSSNAIYFLKSGISHHGKTIREGHYSAFINVENSWYHASDDTVKIKEFEMLESVIENDGTTAAYVTDTKIIVSIVKFSLEQNFKNLRKDYKWCGHRVQILCYKNWLLTDNRFLNISIDVIV</sequence>